<dbReference type="InterPro" id="IPR048300">
    <property type="entry name" value="TACO1_YebC-like_2nd/3rd_dom"/>
</dbReference>
<dbReference type="InterPro" id="IPR026564">
    <property type="entry name" value="Transcrip_reg_TACO1-like_dom3"/>
</dbReference>
<dbReference type="Pfam" id="PF20772">
    <property type="entry name" value="TACO1_YebC_N"/>
    <property type="match status" value="1"/>
</dbReference>
<reference evidence="6 7" key="1">
    <citation type="submission" date="2017-09" db="EMBL/GenBank/DDBJ databases">
        <title>Depth-based differentiation of microbial function through sediment-hosted aquifers and enrichment of novel symbionts in the deep terrestrial subsurface.</title>
        <authorList>
            <person name="Probst A.J."/>
            <person name="Ladd B."/>
            <person name="Jarett J.K."/>
            <person name="Geller-Mcgrath D.E."/>
            <person name="Sieber C.M."/>
            <person name="Emerson J.B."/>
            <person name="Anantharaman K."/>
            <person name="Thomas B.C."/>
            <person name="Malmstrom R."/>
            <person name="Stieglmeier M."/>
            <person name="Klingl A."/>
            <person name="Woyke T."/>
            <person name="Ryan C.M."/>
            <person name="Banfield J.F."/>
        </authorList>
    </citation>
    <scope>NUCLEOTIDE SEQUENCE [LARGE SCALE GENOMIC DNA]</scope>
    <source>
        <strain evidence="6">CG22_combo_CG10-13_8_21_14_all_43_18</strain>
    </source>
</reference>
<accession>A0A2H0DW06</accession>
<dbReference type="Gene3D" id="3.30.70.980">
    <property type="match status" value="1"/>
</dbReference>
<dbReference type="Proteomes" id="UP000231276">
    <property type="component" value="Unassembled WGS sequence"/>
</dbReference>
<dbReference type="PANTHER" id="PTHR12532:SF0">
    <property type="entry name" value="TRANSLATIONAL ACTIVATOR OF CYTOCHROME C OXIDASE 1"/>
    <property type="match status" value="1"/>
</dbReference>
<dbReference type="InterPro" id="IPR017856">
    <property type="entry name" value="Integrase-like_N"/>
</dbReference>
<protein>
    <submittedName>
        <fullName evidence="6">YebC/PmpR family DNA-binding transcriptional regulator</fullName>
    </submittedName>
</protein>
<dbReference type="InterPro" id="IPR049083">
    <property type="entry name" value="TACO1_YebC_N"/>
</dbReference>
<feature type="domain" description="TACO1/YebC-like N-terminal" evidence="5">
    <location>
        <begin position="5"/>
        <end position="74"/>
    </location>
</feature>
<evidence type="ECO:0000259" key="5">
    <source>
        <dbReference type="Pfam" id="PF20772"/>
    </source>
</evidence>
<dbReference type="GO" id="GO:0003677">
    <property type="term" value="F:DNA binding"/>
    <property type="evidence" value="ECO:0007669"/>
    <property type="project" value="UniProtKB-KW"/>
</dbReference>
<comment type="caution">
    <text evidence="6">The sequence shown here is derived from an EMBL/GenBank/DDBJ whole genome shotgun (WGS) entry which is preliminary data.</text>
</comment>
<evidence type="ECO:0000313" key="6">
    <source>
        <dbReference type="EMBL" id="PIP86362.1"/>
    </source>
</evidence>
<feature type="domain" description="TACO1/YebC-like second and third" evidence="4">
    <location>
        <begin position="82"/>
        <end position="136"/>
    </location>
</feature>
<gene>
    <name evidence="6" type="ORF">COW82_02585</name>
</gene>
<dbReference type="Gene3D" id="1.10.10.200">
    <property type="match status" value="1"/>
</dbReference>
<evidence type="ECO:0000256" key="3">
    <source>
        <dbReference type="ARBA" id="ARBA00023163"/>
    </source>
</evidence>
<keyword evidence="3" id="KW-0804">Transcription</keyword>
<dbReference type="EMBL" id="PCTS01000034">
    <property type="protein sequence ID" value="PIP86362.1"/>
    <property type="molecule type" value="Genomic_DNA"/>
</dbReference>
<evidence type="ECO:0000313" key="7">
    <source>
        <dbReference type="Proteomes" id="UP000231276"/>
    </source>
</evidence>
<dbReference type="SUPFAM" id="SSF75625">
    <property type="entry name" value="YebC-like"/>
    <property type="match status" value="1"/>
</dbReference>
<dbReference type="Pfam" id="PF01709">
    <property type="entry name" value="Transcrip_reg"/>
    <property type="match status" value="1"/>
</dbReference>
<sequence>MSGHNKWSKIKHKKEAMDAGKSRSFSKFLRLIQNESKKSGGDVNSAGLRAAILSAKKENVPKANIERAVEKGAGGGEENLISATYEAYGPEGAAIIIETLSDNTNRTGSELRRILAKHGLFISPPRAASWAFKKTGDKWRPSVFVKISESGREKLEAALEALSEHDDVLGLYANAE</sequence>
<name>A0A2H0DW06_9BACT</name>
<evidence type="ECO:0000256" key="2">
    <source>
        <dbReference type="ARBA" id="ARBA00023015"/>
    </source>
</evidence>
<keyword evidence="2" id="KW-0805">Transcription regulation</keyword>
<keyword evidence="6" id="KW-0238">DNA-binding</keyword>
<dbReference type="PANTHER" id="PTHR12532">
    <property type="entry name" value="TRANSLATIONAL ACTIVATOR OF CYTOCHROME C OXIDASE 1"/>
    <property type="match status" value="1"/>
</dbReference>
<proteinExistence type="inferred from homology"/>
<evidence type="ECO:0000259" key="4">
    <source>
        <dbReference type="Pfam" id="PF01709"/>
    </source>
</evidence>
<evidence type="ECO:0000256" key="1">
    <source>
        <dbReference type="ARBA" id="ARBA00008724"/>
    </source>
</evidence>
<dbReference type="InterPro" id="IPR002876">
    <property type="entry name" value="Transcrip_reg_TACO1-like"/>
</dbReference>
<organism evidence="6 7">
    <name type="scientific">Candidatus Campbellbacteria bacterium CG22_combo_CG10-13_8_21_14_all_43_18</name>
    <dbReference type="NCBI Taxonomy" id="1974530"/>
    <lineage>
        <taxon>Bacteria</taxon>
        <taxon>Candidatus Campbelliibacteriota</taxon>
    </lineage>
</organism>
<comment type="similarity">
    <text evidence="1">Belongs to the TACO1 family.</text>
</comment>
<dbReference type="InterPro" id="IPR029072">
    <property type="entry name" value="YebC-like"/>
</dbReference>
<dbReference type="GO" id="GO:0005829">
    <property type="term" value="C:cytosol"/>
    <property type="evidence" value="ECO:0007669"/>
    <property type="project" value="TreeGrafter"/>
</dbReference>
<dbReference type="AlphaFoldDB" id="A0A2H0DW06"/>